<feature type="domain" description="Type II methyltransferase M.TaqI-like" evidence="7">
    <location>
        <begin position="103"/>
        <end position="282"/>
    </location>
</feature>
<sequence>MNIEEGFALRGRNPDVLTCISNLSNDEVFTPPEFANRMLDTVSASWAADHDGADIWANRTVKFLDPFTKSGVFLREITKRLITGLENEIPNLQERVDHILTQQVFGIGTTQLTSLMARRSLYCSKFANGKHSVTRRFNSEVGNIWFERTEHTWTSQDKCKYCGASKATLDRGVDRESHAYAFIHTDNIKTRIAELFGGDMQFDVIIGNPPYQLDDAGHGRSASPIYHRFVEQAKELDPRYLVMVIPSRWLGGGKGLNQFRSTMLTDDRVRKLVDYENAQEVFPGVDFAGGVCYFLWDRDSHGQCEVTNVIGENHVVASRPLDEFPTFVRNSAAVSIVRKVLSVNEQRMSEQVSSRKPFGIATNIRPEKSGDLILRWEKGEGPYPTNKVTVGNDIVEKWKVITSYVAYDHAGNPGKDGRRRVLSKIDILPPRTICTETYLVIGAFETKSEAENLVKYMKTRFFRFLMSQFMYSHHLTKNAYSFVPILDAQTTWDDKMLADRYDLTEDEVLFIATKIRPFEKT</sequence>
<dbReference type="PANTHER" id="PTHR33841:SF1">
    <property type="entry name" value="DNA METHYLTRANSFERASE A"/>
    <property type="match status" value="1"/>
</dbReference>
<proteinExistence type="predicted"/>
<evidence type="ECO:0000256" key="4">
    <source>
        <dbReference type="ARBA" id="ARBA00022691"/>
    </source>
</evidence>
<dbReference type="PRINTS" id="PR00507">
    <property type="entry name" value="N12N6MTFRASE"/>
</dbReference>
<organism evidence="8 9">
    <name type="scientific">Sulfitobacter pontiacus</name>
    <dbReference type="NCBI Taxonomy" id="60137"/>
    <lineage>
        <taxon>Bacteria</taxon>
        <taxon>Pseudomonadati</taxon>
        <taxon>Pseudomonadota</taxon>
        <taxon>Alphaproteobacteria</taxon>
        <taxon>Rhodobacterales</taxon>
        <taxon>Roseobacteraceae</taxon>
        <taxon>Sulfitobacter</taxon>
    </lineage>
</organism>
<evidence type="ECO:0000256" key="5">
    <source>
        <dbReference type="ARBA" id="ARBA00047942"/>
    </source>
</evidence>
<evidence type="ECO:0000259" key="7">
    <source>
        <dbReference type="Pfam" id="PF07669"/>
    </source>
</evidence>
<dbReference type="PROSITE" id="PS00092">
    <property type="entry name" value="N6_MTASE"/>
    <property type="match status" value="1"/>
</dbReference>
<dbReference type="EMBL" id="FNNB01000018">
    <property type="protein sequence ID" value="SDX75907.1"/>
    <property type="molecule type" value="Genomic_DNA"/>
</dbReference>
<dbReference type="InterPro" id="IPR029063">
    <property type="entry name" value="SAM-dependent_MTases_sf"/>
</dbReference>
<evidence type="ECO:0000313" key="8">
    <source>
        <dbReference type="EMBL" id="SDX75907.1"/>
    </source>
</evidence>
<keyword evidence="2 8" id="KW-0489">Methyltransferase</keyword>
<dbReference type="GO" id="GO:0006304">
    <property type="term" value="P:DNA modification"/>
    <property type="evidence" value="ECO:0007669"/>
    <property type="project" value="InterPro"/>
</dbReference>
<keyword evidence="6" id="KW-0175">Coiled coil</keyword>
<reference evidence="9" key="1">
    <citation type="submission" date="2016-10" db="EMBL/GenBank/DDBJ databases">
        <authorList>
            <person name="Varghese N."/>
            <person name="Submissions S."/>
        </authorList>
    </citation>
    <scope>NUCLEOTIDE SEQUENCE [LARGE SCALE GENOMIC DNA]</scope>
    <source>
        <strain evidence="9">DSM 10014</strain>
    </source>
</reference>
<evidence type="ECO:0000256" key="1">
    <source>
        <dbReference type="ARBA" id="ARBA00011900"/>
    </source>
</evidence>
<dbReference type="InterPro" id="IPR002052">
    <property type="entry name" value="DNA_methylase_N6_adenine_CS"/>
</dbReference>
<gene>
    <name evidence="8" type="ORF">SAMN04488041_11818</name>
</gene>
<dbReference type="AlphaFoldDB" id="A0A1H3EBC5"/>
<accession>A0A1H3EBC5</accession>
<dbReference type="InterPro" id="IPR050953">
    <property type="entry name" value="N4_N6_ade-DNA_methylase"/>
</dbReference>
<dbReference type="GO" id="GO:0003676">
    <property type="term" value="F:nucleic acid binding"/>
    <property type="evidence" value="ECO:0007669"/>
    <property type="project" value="InterPro"/>
</dbReference>
<keyword evidence="3" id="KW-0808">Transferase</keyword>
<dbReference type="GO" id="GO:0032259">
    <property type="term" value="P:methylation"/>
    <property type="evidence" value="ECO:0007669"/>
    <property type="project" value="UniProtKB-KW"/>
</dbReference>
<dbReference type="RefSeq" id="WP_074637852.1">
    <property type="nucleotide sequence ID" value="NZ_CP160852.1"/>
</dbReference>
<dbReference type="Gene3D" id="3.40.50.150">
    <property type="entry name" value="Vaccinia Virus protein VP39"/>
    <property type="match status" value="1"/>
</dbReference>
<evidence type="ECO:0000256" key="6">
    <source>
        <dbReference type="SAM" id="Coils"/>
    </source>
</evidence>
<dbReference type="GO" id="GO:0009007">
    <property type="term" value="F:site-specific DNA-methyltransferase (adenine-specific) activity"/>
    <property type="evidence" value="ECO:0007669"/>
    <property type="project" value="UniProtKB-EC"/>
</dbReference>
<dbReference type="Proteomes" id="UP000183076">
    <property type="component" value="Unassembled WGS sequence"/>
</dbReference>
<name>A0A1H3EBC5_9RHOB</name>
<protein>
    <recommendedName>
        <fullName evidence="1">site-specific DNA-methyltransferase (adenine-specific)</fullName>
        <ecNumber evidence="1">2.1.1.72</ecNumber>
    </recommendedName>
</protein>
<dbReference type="STRING" id="60137.SAMN04488041_11818"/>
<evidence type="ECO:0000256" key="2">
    <source>
        <dbReference type="ARBA" id="ARBA00022603"/>
    </source>
</evidence>
<evidence type="ECO:0000313" key="9">
    <source>
        <dbReference type="Proteomes" id="UP000183076"/>
    </source>
</evidence>
<dbReference type="GeneID" id="94022761"/>
<feature type="coiled-coil region" evidence="6">
    <location>
        <begin position="75"/>
        <end position="102"/>
    </location>
</feature>
<dbReference type="EC" id="2.1.1.72" evidence="1"/>
<evidence type="ECO:0000256" key="3">
    <source>
        <dbReference type="ARBA" id="ARBA00022679"/>
    </source>
</evidence>
<keyword evidence="4" id="KW-0949">S-adenosyl-L-methionine</keyword>
<dbReference type="InterPro" id="IPR011639">
    <property type="entry name" value="MethylTrfase_TaqI-like_dom"/>
</dbReference>
<comment type="catalytic activity">
    <reaction evidence="5">
        <text>a 2'-deoxyadenosine in DNA + S-adenosyl-L-methionine = an N(6)-methyl-2'-deoxyadenosine in DNA + S-adenosyl-L-homocysteine + H(+)</text>
        <dbReference type="Rhea" id="RHEA:15197"/>
        <dbReference type="Rhea" id="RHEA-COMP:12418"/>
        <dbReference type="Rhea" id="RHEA-COMP:12419"/>
        <dbReference type="ChEBI" id="CHEBI:15378"/>
        <dbReference type="ChEBI" id="CHEBI:57856"/>
        <dbReference type="ChEBI" id="CHEBI:59789"/>
        <dbReference type="ChEBI" id="CHEBI:90615"/>
        <dbReference type="ChEBI" id="CHEBI:90616"/>
        <dbReference type="EC" id="2.1.1.72"/>
    </reaction>
</comment>
<dbReference type="SUPFAM" id="SSF53335">
    <property type="entry name" value="S-adenosyl-L-methionine-dependent methyltransferases"/>
    <property type="match status" value="1"/>
</dbReference>
<dbReference type="PANTHER" id="PTHR33841">
    <property type="entry name" value="DNA METHYLTRANSFERASE YEEA-RELATED"/>
    <property type="match status" value="1"/>
</dbReference>
<dbReference type="Pfam" id="PF07669">
    <property type="entry name" value="Eco57I"/>
    <property type="match status" value="1"/>
</dbReference>